<evidence type="ECO:0000313" key="8">
    <source>
        <dbReference type="EMBL" id="RBO84277.1"/>
    </source>
</evidence>
<dbReference type="OrthoDB" id="4943658at2"/>
<comment type="subcellular location">
    <subcellularLocation>
        <location evidence="1">Membrane</location>
        <topology evidence="1">Multi-pass membrane protein</topology>
    </subcellularLocation>
</comment>
<dbReference type="EMBL" id="QNRE01000017">
    <property type="protein sequence ID" value="RBO84277.1"/>
    <property type="molecule type" value="Genomic_DNA"/>
</dbReference>
<protein>
    <submittedName>
        <fullName evidence="8">Putative flippase GtrA</fullName>
    </submittedName>
</protein>
<feature type="transmembrane region" description="Helical" evidence="6">
    <location>
        <begin position="107"/>
        <end position="129"/>
    </location>
</feature>
<keyword evidence="9" id="KW-1185">Reference proteome</keyword>
<evidence type="ECO:0000256" key="6">
    <source>
        <dbReference type="SAM" id="Phobius"/>
    </source>
</evidence>
<feature type="domain" description="GtrA/DPMS transmembrane" evidence="7">
    <location>
        <begin position="21"/>
        <end position="136"/>
    </location>
</feature>
<dbReference type="AlphaFoldDB" id="A0A366D2H1"/>
<keyword evidence="4 6" id="KW-1133">Transmembrane helix</keyword>
<accession>A0A366D2H1</accession>
<evidence type="ECO:0000313" key="9">
    <source>
        <dbReference type="Proteomes" id="UP000252586"/>
    </source>
</evidence>
<dbReference type="GO" id="GO:0005886">
    <property type="term" value="C:plasma membrane"/>
    <property type="evidence" value="ECO:0007669"/>
    <property type="project" value="TreeGrafter"/>
</dbReference>
<gene>
    <name evidence="8" type="ORF">DFR74_11798</name>
</gene>
<evidence type="ECO:0000256" key="2">
    <source>
        <dbReference type="ARBA" id="ARBA00009399"/>
    </source>
</evidence>
<evidence type="ECO:0000256" key="3">
    <source>
        <dbReference type="ARBA" id="ARBA00022692"/>
    </source>
</evidence>
<dbReference type="RefSeq" id="WP_067507861.1">
    <property type="nucleotide sequence ID" value="NZ_CP107943.1"/>
</dbReference>
<sequence>MTVTADPGPLLRVVRRQEIAFAVVGGFNTVLGIALTVFWLAVFGDRIAAAAAPAAAYAISIVVAFVLHRTLVFRVRGHVVRDFCAFVAVNSGGLLLNMVLLQAAVSVLGLPSIPSAVVVMALVAVVSFFGHRHVSFRRKPLPEPGFAGATRP</sequence>
<organism evidence="8 9">
    <name type="scientific">Nocardia puris</name>
    <dbReference type="NCBI Taxonomy" id="208602"/>
    <lineage>
        <taxon>Bacteria</taxon>
        <taxon>Bacillati</taxon>
        <taxon>Actinomycetota</taxon>
        <taxon>Actinomycetes</taxon>
        <taxon>Mycobacteriales</taxon>
        <taxon>Nocardiaceae</taxon>
        <taxon>Nocardia</taxon>
    </lineage>
</organism>
<evidence type="ECO:0000256" key="4">
    <source>
        <dbReference type="ARBA" id="ARBA00022989"/>
    </source>
</evidence>
<feature type="transmembrane region" description="Helical" evidence="6">
    <location>
        <begin position="47"/>
        <end position="67"/>
    </location>
</feature>
<dbReference type="Pfam" id="PF04138">
    <property type="entry name" value="GtrA_DPMS_TM"/>
    <property type="match status" value="1"/>
</dbReference>
<dbReference type="STRING" id="1210090.GCA_001613185_02370"/>
<feature type="transmembrane region" description="Helical" evidence="6">
    <location>
        <begin position="19"/>
        <end position="41"/>
    </location>
</feature>
<dbReference type="Proteomes" id="UP000252586">
    <property type="component" value="Unassembled WGS sequence"/>
</dbReference>
<dbReference type="PANTHER" id="PTHR38459:SF1">
    <property type="entry name" value="PROPHAGE BACTOPRENOL-LINKED GLUCOSE TRANSLOCASE HOMOLOG"/>
    <property type="match status" value="1"/>
</dbReference>
<dbReference type="GO" id="GO:0000271">
    <property type="term" value="P:polysaccharide biosynthetic process"/>
    <property type="evidence" value="ECO:0007669"/>
    <property type="project" value="InterPro"/>
</dbReference>
<dbReference type="InterPro" id="IPR051401">
    <property type="entry name" value="GtrA_CellWall_Glycosyl"/>
</dbReference>
<evidence type="ECO:0000259" key="7">
    <source>
        <dbReference type="Pfam" id="PF04138"/>
    </source>
</evidence>
<dbReference type="PANTHER" id="PTHR38459">
    <property type="entry name" value="PROPHAGE BACTOPRENOL-LINKED GLUCOSE TRANSLOCASE HOMOLOG"/>
    <property type="match status" value="1"/>
</dbReference>
<keyword evidence="3 6" id="KW-0812">Transmembrane</keyword>
<dbReference type="InterPro" id="IPR007267">
    <property type="entry name" value="GtrA_DPMS_TM"/>
</dbReference>
<evidence type="ECO:0000256" key="1">
    <source>
        <dbReference type="ARBA" id="ARBA00004141"/>
    </source>
</evidence>
<comment type="caution">
    <text evidence="8">The sequence shown here is derived from an EMBL/GenBank/DDBJ whole genome shotgun (WGS) entry which is preliminary data.</text>
</comment>
<name>A0A366D2H1_9NOCA</name>
<feature type="transmembrane region" description="Helical" evidence="6">
    <location>
        <begin position="79"/>
        <end position="101"/>
    </location>
</feature>
<evidence type="ECO:0000256" key="5">
    <source>
        <dbReference type="ARBA" id="ARBA00023136"/>
    </source>
</evidence>
<keyword evidence="5 6" id="KW-0472">Membrane</keyword>
<reference evidence="8 9" key="1">
    <citation type="submission" date="2018-06" db="EMBL/GenBank/DDBJ databases">
        <title>Genomic Encyclopedia of Type Strains, Phase IV (KMG-IV): sequencing the most valuable type-strain genomes for metagenomic binning, comparative biology and taxonomic classification.</title>
        <authorList>
            <person name="Goeker M."/>
        </authorList>
    </citation>
    <scope>NUCLEOTIDE SEQUENCE [LARGE SCALE GENOMIC DNA]</scope>
    <source>
        <strain evidence="8 9">DSM 44599</strain>
    </source>
</reference>
<proteinExistence type="inferred from homology"/>
<comment type="similarity">
    <text evidence="2">Belongs to the GtrA family.</text>
</comment>